<sequence>QCTDPSQCSKMQCTDPSQCSKMQCSAQIPSLTQMMTQTPPGPEGKPPRGPRIEEPSSARLLAEISQCSKMPCTDSSQCSKMQCTDSSQCSK</sequence>
<protein>
    <submittedName>
        <fullName evidence="2">Uncharacterized protein</fullName>
    </submittedName>
</protein>
<dbReference type="AlphaFoldDB" id="A0AAV7SUJ7"/>
<feature type="region of interest" description="Disordered" evidence="1">
    <location>
        <begin position="70"/>
        <end position="91"/>
    </location>
</feature>
<reference evidence="2" key="1">
    <citation type="journal article" date="2022" name="bioRxiv">
        <title>Sequencing and chromosome-scale assembly of the giantPleurodeles waltlgenome.</title>
        <authorList>
            <person name="Brown T."/>
            <person name="Elewa A."/>
            <person name="Iarovenko S."/>
            <person name="Subramanian E."/>
            <person name="Araus A.J."/>
            <person name="Petzold A."/>
            <person name="Susuki M."/>
            <person name="Suzuki K.-i.T."/>
            <person name="Hayashi T."/>
            <person name="Toyoda A."/>
            <person name="Oliveira C."/>
            <person name="Osipova E."/>
            <person name="Leigh N.D."/>
            <person name="Simon A."/>
            <person name="Yun M.H."/>
        </authorList>
    </citation>
    <scope>NUCLEOTIDE SEQUENCE</scope>
    <source>
        <strain evidence="2">20211129_DDA</strain>
        <tissue evidence="2">Liver</tissue>
    </source>
</reference>
<comment type="caution">
    <text evidence="2">The sequence shown here is derived from an EMBL/GenBank/DDBJ whole genome shotgun (WGS) entry which is preliminary data.</text>
</comment>
<organism evidence="2 3">
    <name type="scientific">Pleurodeles waltl</name>
    <name type="common">Iberian ribbed newt</name>
    <dbReference type="NCBI Taxonomy" id="8319"/>
    <lineage>
        <taxon>Eukaryota</taxon>
        <taxon>Metazoa</taxon>
        <taxon>Chordata</taxon>
        <taxon>Craniata</taxon>
        <taxon>Vertebrata</taxon>
        <taxon>Euteleostomi</taxon>
        <taxon>Amphibia</taxon>
        <taxon>Batrachia</taxon>
        <taxon>Caudata</taxon>
        <taxon>Salamandroidea</taxon>
        <taxon>Salamandridae</taxon>
        <taxon>Pleurodelinae</taxon>
        <taxon>Pleurodeles</taxon>
    </lineage>
</organism>
<feature type="non-terminal residue" evidence="2">
    <location>
        <position position="1"/>
    </location>
</feature>
<feature type="region of interest" description="Disordered" evidence="1">
    <location>
        <begin position="30"/>
        <end position="53"/>
    </location>
</feature>
<dbReference type="Proteomes" id="UP001066276">
    <property type="component" value="Chromosome 4_2"/>
</dbReference>
<proteinExistence type="predicted"/>
<keyword evidence="3" id="KW-1185">Reference proteome</keyword>
<evidence type="ECO:0000313" key="3">
    <source>
        <dbReference type="Proteomes" id="UP001066276"/>
    </source>
</evidence>
<feature type="compositionally biased region" description="Pro residues" evidence="1">
    <location>
        <begin position="39"/>
        <end position="49"/>
    </location>
</feature>
<name>A0AAV7SUJ7_PLEWA</name>
<gene>
    <name evidence="2" type="ORF">NDU88_008248</name>
</gene>
<evidence type="ECO:0000313" key="2">
    <source>
        <dbReference type="EMBL" id="KAJ1167860.1"/>
    </source>
</evidence>
<dbReference type="EMBL" id="JANPWB010000008">
    <property type="protein sequence ID" value="KAJ1167860.1"/>
    <property type="molecule type" value="Genomic_DNA"/>
</dbReference>
<feature type="non-terminal residue" evidence="2">
    <location>
        <position position="91"/>
    </location>
</feature>
<evidence type="ECO:0000256" key="1">
    <source>
        <dbReference type="SAM" id="MobiDB-lite"/>
    </source>
</evidence>
<accession>A0AAV7SUJ7</accession>